<dbReference type="OrthoDB" id="1112511at2759"/>
<dbReference type="EMBL" id="SSTE01005189">
    <property type="protein sequence ID" value="KAA0060860.1"/>
    <property type="molecule type" value="Genomic_DNA"/>
</dbReference>
<dbReference type="PANTHER" id="PTHR33067">
    <property type="entry name" value="RNA-DIRECTED DNA POLYMERASE-RELATED"/>
    <property type="match status" value="1"/>
</dbReference>
<evidence type="ECO:0000313" key="2">
    <source>
        <dbReference type="Proteomes" id="UP000321393"/>
    </source>
</evidence>
<dbReference type="PANTHER" id="PTHR33067:SF39">
    <property type="entry name" value="TRANSCRIPTION FACTOR INTERACTOR AND REGULATOR CCHC(ZN) FAMILY"/>
    <property type="match status" value="1"/>
</dbReference>
<reference evidence="1 2" key="1">
    <citation type="submission" date="2019-08" db="EMBL/GenBank/DDBJ databases">
        <title>Draft genome sequences of two oriental melons (Cucumis melo L. var makuwa).</title>
        <authorList>
            <person name="Kwon S.-Y."/>
        </authorList>
    </citation>
    <scope>NUCLEOTIDE SEQUENCE [LARGE SCALE GENOMIC DNA]</scope>
    <source>
        <strain evidence="2">cv. SW 3</strain>
        <tissue evidence="1">Leaf</tissue>
    </source>
</reference>
<protein>
    <recommendedName>
        <fullName evidence="3">Reverse transcriptase domain-containing protein</fullName>
    </recommendedName>
</protein>
<evidence type="ECO:0008006" key="3">
    <source>
        <dbReference type="Google" id="ProtNLM"/>
    </source>
</evidence>
<proteinExistence type="predicted"/>
<dbReference type="Proteomes" id="UP000321393">
    <property type="component" value="Unassembled WGS sequence"/>
</dbReference>
<name>A0A5A7V0K8_CUCMM</name>
<gene>
    <name evidence="1" type="ORF">E6C27_scaffold137G00950</name>
</gene>
<dbReference type="AlphaFoldDB" id="A0A5A7V0K8"/>
<dbReference type="Gene3D" id="2.40.70.10">
    <property type="entry name" value="Acid Proteases"/>
    <property type="match status" value="1"/>
</dbReference>
<accession>A0A5A7V0K8</accession>
<organism evidence="1 2">
    <name type="scientific">Cucumis melo var. makuwa</name>
    <name type="common">Oriental melon</name>
    <dbReference type="NCBI Taxonomy" id="1194695"/>
    <lineage>
        <taxon>Eukaryota</taxon>
        <taxon>Viridiplantae</taxon>
        <taxon>Streptophyta</taxon>
        <taxon>Embryophyta</taxon>
        <taxon>Tracheophyta</taxon>
        <taxon>Spermatophyta</taxon>
        <taxon>Magnoliopsida</taxon>
        <taxon>eudicotyledons</taxon>
        <taxon>Gunneridae</taxon>
        <taxon>Pentapetalae</taxon>
        <taxon>rosids</taxon>
        <taxon>fabids</taxon>
        <taxon>Cucurbitales</taxon>
        <taxon>Cucurbitaceae</taxon>
        <taxon>Benincaseae</taxon>
        <taxon>Cucumis</taxon>
    </lineage>
</organism>
<comment type="caution">
    <text evidence="1">The sequence shown here is derived from an EMBL/GenBank/DDBJ whole genome shotgun (WGS) entry which is preliminary data.</text>
</comment>
<evidence type="ECO:0000313" key="1">
    <source>
        <dbReference type="EMBL" id="KAA0060860.1"/>
    </source>
</evidence>
<dbReference type="InterPro" id="IPR021109">
    <property type="entry name" value="Peptidase_aspartic_dom_sf"/>
</dbReference>
<sequence length="171" mass="19574">MRLQFADRSITKPEGKIEHVLVKVDKFLFSADFLILDYKADRKVPIILGRSFLSTGHPLIDVHQGELTMHLNYEKIKLNVVNAMKFPANDESCSAIESLGWDYYEEEASFELFMDPENENEEINVVSDARKFESLDLQTKGKKKTMPSVRTTRTRTQVATQPLEICIFGGE</sequence>